<comment type="pathway">
    <text evidence="12">Glycan biosynthesis.</text>
</comment>
<protein>
    <submittedName>
        <fullName evidence="15">ErfK/YbiS/YcfS/YnhG family protein</fullName>
    </submittedName>
</protein>
<dbReference type="Proteomes" id="UP000002247">
    <property type="component" value="Chromosome"/>
</dbReference>
<accession>D6ZFE0</accession>
<evidence type="ECO:0000256" key="9">
    <source>
        <dbReference type="ARBA" id="ARBA00023288"/>
    </source>
</evidence>
<keyword evidence="4" id="KW-0732">Signal</keyword>
<evidence type="ECO:0000313" key="15">
    <source>
        <dbReference type="EMBL" id="ADG97664.1"/>
    </source>
</evidence>
<dbReference type="GO" id="GO:0071555">
    <property type="term" value="P:cell wall organization"/>
    <property type="evidence" value="ECO:0007669"/>
    <property type="project" value="UniProtKB-UniRule"/>
</dbReference>
<evidence type="ECO:0000259" key="14">
    <source>
        <dbReference type="PROSITE" id="PS52029"/>
    </source>
</evidence>
<dbReference type="CDD" id="cd13432">
    <property type="entry name" value="LDT_IgD_like_2"/>
    <property type="match status" value="1"/>
</dbReference>
<evidence type="ECO:0000313" key="16">
    <source>
        <dbReference type="Proteomes" id="UP000002247"/>
    </source>
</evidence>
<comment type="pathway">
    <text evidence="1 13">Cell wall biogenesis; peptidoglycan biosynthesis.</text>
</comment>
<dbReference type="RefSeq" id="WP_013138120.1">
    <property type="nucleotide sequence ID" value="NC_014168.1"/>
</dbReference>
<evidence type="ECO:0000256" key="5">
    <source>
        <dbReference type="ARBA" id="ARBA00022960"/>
    </source>
</evidence>
<keyword evidence="11 13" id="KW-0961">Cell wall biogenesis/degradation</keyword>
<dbReference type="GO" id="GO:0071972">
    <property type="term" value="F:peptidoglycan L,D-transpeptidase activity"/>
    <property type="evidence" value="ECO:0007669"/>
    <property type="project" value="TreeGrafter"/>
</dbReference>
<feature type="active site" description="Nucleophile" evidence="13">
    <location>
        <position position="359"/>
    </location>
</feature>
<dbReference type="STRING" id="640132.Srot_1193"/>
<dbReference type="GO" id="GO:0016746">
    <property type="term" value="F:acyltransferase activity"/>
    <property type="evidence" value="ECO:0007669"/>
    <property type="project" value="UniProtKB-KW"/>
</dbReference>
<reference evidence="15 16" key="1">
    <citation type="journal article" date="2010" name="Stand. Genomic Sci.">
        <title>Complete genome sequence of Segniliparus rotundus type strain (CDC 1076).</title>
        <authorList>
            <person name="Sikorski J."/>
            <person name="Lapidus A."/>
            <person name="Copeland A."/>
            <person name="Misra M."/>
            <person name="Glavina Del Rio T."/>
            <person name="Nolan M."/>
            <person name="Lucas S."/>
            <person name="Chen F."/>
            <person name="Tice H."/>
            <person name="Cheng J.F."/>
            <person name="Jando M."/>
            <person name="Schneider S."/>
            <person name="Bruce D."/>
            <person name="Goodwin L."/>
            <person name="Pitluck S."/>
            <person name="Liolios K."/>
            <person name="Mikhailova N."/>
            <person name="Pati A."/>
            <person name="Ivanova N."/>
            <person name="Mavromatis K."/>
            <person name="Chen A."/>
            <person name="Palaniappan K."/>
            <person name="Chertkov O."/>
            <person name="Land M."/>
            <person name="Hauser L."/>
            <person name="Chang Y.J."/>
            <person name="Jeffries C.D."/>
            <person name="Brettin T."/>
            <person name="Detter J.C."/>
            <person name="Han C."/>
            <person name="Rohde M."/>
            <person name="Goker M."/>
            <person name="Bristow J."/>
            <person name="Eisen J.A."/>
            <person name="Markowitz V."/>
            <person name="Hugenholtz P."/>
            <person name="Kyrpides N.C."/>
            <person name="Klenk H.P."/>
        </authorList>
    </citation>
    <scope>NUCLEOTIDE SEQUENCE [LARGE SCALE GENOMIC DNA]</scope>
    <source>
        <strain evidence="16">ATCC BAA-972 / CDC 1076 / CIP 108378 / DSM 44985 / JCM 13578</strain>
    </source>
</reference>
<dbReference type="KEGG" id="srt:Srot_1193"/>
<evidence type="ECO:0000256" key="13">
    <source>
        <dbReference type="PROSITE-ProRule" id="PRU01373"/>
    </source>
</evidence>
<evidence type="ECO:0000256" key="2">
    <source>
        <dbReference type="ARBA" id="ARBA00022475"/>
    </source>
</evidence>
<dbReference type="eggNOG" id="COG1376">
    <property type="taxonomic scope" value="Bacteria"/>
</dbReference>
<dbReference type="InterPro" id="IPR050979">
    <property type="entry name" value="LD-transpeptidase"/>
</dbReference>
<organism evidence="15 16">
    <name type="scientific">Segniliparus rotundus (strain ATCC BAA-972 / CDC 1076 / CIP 108378 / DSM 44985 / JCM 13578)</name>
    <dbReference type="NCBI Taxonomy" id="640132"/>
    <lineage>
        <taxon>Bacteria</taxon>
        <taxon>Bacillati</taxon>
        <taxon>Actinomycetota</taxon>
        <taxon>Actinomycetes</taxon>
        <taxon>Mycobacteriales</taxon>
        <taxon>Segniliparaceae</taxon>
        <taxon>Segniliparus</taxon>
    </lineage>
</organism>
<keyword evidence="6 13" id="KW-0573">Peptidoglycan synthesis</keyword>
<dbReference type="AlphaFoldDB" id="D6ZFE0"/>
<dbReference type="CDD" id="cd16913">
    <property type="entry name" value="YkuD_like"/>
    <property type="match status" value="1"/>
</dbReference>
<dbReference type="SUPFAM" id="SSF141523">
    <property type="entry name" value="L,D-transpeptidase catalytic domain-like"/>
    <property type="match status" value="1"/>
</dbReference>
<keyword evidence="7" id="KW-0472">Membrane</keyword>
<evidence type="ECO:0000256" key="8">
    <source>
        <dbReference type="ARBA" id="ARBA00023139"/>
    </source>
</evidence>
<dbReference type="EMBL" id="CP001958">
    <property type="protein sequence ID" value="ADG97664.1"/>
    <property type="molecule type" value="Genomic_DNA"/>
</dbReference>
<evidence type="ECO:0000256" key="6">
    <source>
        <dbReference type="ARBA" id="ARBA00022984"/>
    </source>
</evidence>
<feature type="active site" description="Proton donor/acceptor" evidence="13">
    <location>
        <position position="341"/>
    </location>
</feature>
<evidence type="ECO:0000256" key="11">
    <source>
        <dbReference type="ARBA" id="ARBA00023316"/>
    </source>
</evidence>
<keyword evidence="2" id="KW-1003">Cell membrane</keyword>
<proteinExistence type="predicted"/>
<keyword evidence="3" id="KW-0808">Transferase</keyword>
<keyword evidence="10" id="KW-0012">Acyltransferase</keyword>
<dbReference type="InterPro" id="IPR041280">
    <property type="entry name" value="Big_10"/>
</dbReference>
<dbReference type="GO" id="GO:0005576">
    <property type="term" value="C:extracellular region"/>
    <property type="evidence" value="ECO:0007669"/>
    <property type="project" value="TreeGrafter"/>
</dbReference>
<evidence type="ECO:0000256" key="7">
    <source>
        <dbReference type="ARBA" id="ARBA00023136"/>
    </source>
</evidence>
<gene>
    <name evidence="15" type="ordered locus">Srot_1193</name>
</gene>
<dbReference type="Pfam" id="PF17964">
    <property type="entry name" value="Big_10"/>
    <property type="match status" value="1"/>
</dbReference>
<evidence type="ECO:0000256" key="4">
    <source>
        <dbReference type="ARBA" id="ARBA00022729"/>
    </source>
</evidence>
<dbReference type="Pfam" id="PF03734">
    <property type="entry name" value="YkuD"/>
    <property type="match status" value="1"/>
</dbReference>
<sequence length="414" mass="44146">MPEAPQPARLTDIAWLSRSFAAAAALGLVLCSVSCGSEQRHTGAGLAPGAAVGVADEVLQPKLESSVKDGAKGVSPADPVTLAAAGGTIVSATLSGLDGTVVKTELSGDKHSWRTVEPLGYGKRYTLKAEVMGVAGKSELTRTFTTATPVSQTMPYFNKGNANGGVVGVAQPVGVKFDEPISDRAAAEKAIKVTTEPAVEGAFYWISPSEVRWRPEHFWKPGTKVSVQVHDYGVDLGGGMYGQQDIATSFTVGDELLAVADDNTKQIQVFVNGQLVRTMPTSMGMDNPKLLTNNGYYTVGDHNESMIMDSSTFGLPTWAPMGYRTKVEWATQISYSGIYIHAAPWSVWAQGKRNTSHGCLNVSPEDAKWFLEHSKRGDVVLVKNTKGTTLPGNDGLGDWNIPWDVWKAGNRGVS</sequence>
<feature type="domain" description="L,D-TPase catalytic" evidence="14">
    <location>
        <begin position="256"/>
        <end position="383"/>
    </location>
</feature>
<keyword evidence="16" id="KW-1185">Reference proteome</keyword>
<dbReference type="PANTHER" id="PTHR30582:SF2">
    <property type="entry name" value="L,D-TRANSPEPTIDASE YCIB-RELATED"/>
    <property type="match status" value="1"/>
</dbReference>
<keyword evidence="8" id="KW-0564">Palmitate</keyword>
<dbReference type="Gene3D" id="2.40.440.10">
    <property type="entry name" value="L,D-transpeptidase catalytic domain-like"/>
    <property type="match status" value="1"/>
</dbReference>
<dbReference type="FunFam" id="2.40.440.10:FF:000005">
    <property type="entry name" value="L,D-transpeptidase 2"/>
    <property type="match status" value="1"/>
</dbReference>
<keyword evidence="5 13" id="KW-0133">Cell shape</keyword>
<dbReference type="PANTHER" id="PTHR30582">
    <property type="entry name" value="L,D-TRANSPEPTIDASE"/>
    <property type="match status" value="1"/>
</dbReference>
<dbReference type="UniPathway" id="UPA00219"/>
<dbReference type="Gene3D" id="2.60.40.3710">
    <property type="match status" value="1"/>
</dbReference>
<evidence type="ECO:0000256" key="10">
    <source>
        <dbReference type="ARBA" id="ARBA00023315"/>
    </source>
</evidence>
<dbReference type="Gene3D" id="2.60.40.3780">
    <property type="match status" value="1"/>
</dbReference>
<dbReference type="PROSITE" id="PS52029">
    <property type="entry name" value="LD_TPASE"/>
    <property type="match status" value="1"/>
</dbReference>
<dbReference type="InterPro" id="IPR005490">
    <property type="entry name" value="LD_TPept_cat_dom"/>
</dbReference>
<dbReference type="GO" id="GO:0008360">
    <property type="term" value="P:regulation of cell shape"/>
    <property type="evidence" value="ECO:0007669"/>
    <property type="project" value="UniProtKB-UniRule"/>
</dbReference>
<evidence type="ECO:0000256" key="12">
    <source>
        <dbReference type="ARBA" id="ARBA00060592"/>
    </source>
</evidence>
<dbReference type="HOGENOM" id="CLU_039404_3_0_11"/>
<dbReference type="InterPro" id="IPR038063">
    <property type="entry name" value="Transpep_catalytic_dom"/>
</dbReference>
<dbReference type="GO" id="GO:0018104">
    <property type="term" value="P:peptidoglycan-protein cross-linking"/>
    <property type="evidence" value="ECO:0007669"/>
    <property type="project" value="TreeGrafter"/>
</dbReference>
<evidence type="ECO:0000256" key="1">
    <source>
        <dbReference type="ARBA" id="ARBA00004752"/>
    </source>
</evidence>
<name>D6ZFE0_SEGRD</name>
<keyword evidence="9" id="KW-0449">Lipoprotein</keyword>
<evidence type="ECO:0000256" key="3">
    <source>
        <dbReference type="ARBA" id="ARBA00022679"/>
    </source>
</evidence>